<protein>
    <recommendedName>
        <fullName evidence="3">Lipoprotein</fullName>
    </recommendedName>
</protein>
<proteinExistence type="predicted"/>
<sequence length="168" mass="17533">MIRLTAPLLISALLLSGCGGRFSDSGLNPFGWFGGGNAPRPTLEPDEGYDSVADARPAIPQITGAAWQPLGEGRLLVVTAMAPTKGYSLVELVTTRPSPGGRILPDPDGVLRLRMVGVPPLPDSPAARMPARPETDLITAAMALSSIQLARITAVEIASASNVVTLRR</sequence>
<dbReference type="Proteomes" id="UP001218412">
    <property type="component" value="Chromosome"/>
</dbReference>
<name>A0ABY7T016_9RHOB</name>
<dbReference type="EMBL" id="CP067134">
    <property type="protein sequence ID" value="WCR11871.1"/>
    <property type="molecule type" value="Genomic_DNA"/>
</dbReference>
<organism evidence="1 2">
    <name type="scientific">Paracoccus stylophorae</name>
    <dbReference type="NCBI Taxonomy" id="659350"/>
    <lineage>
        <taxon>Bacteria</taxon>
        <taxon>Pseudomonadati</taxon>
        <taxon>Pseudomonadota</taxon>
        <taxon>Alphaproteobacteria</taxon>
        <taxon>Rhodobacterales</taxon>
        <taxon>Paracoccaceae</taxon>
        <taxon>Paracoccus</taxon>
    </lineage>
</organism>
<dbReference type="RefSeq" id="WP_272859989.1">
    <property type="nucleotide sequence ID" value="NZ_CP067134.1"/>
</dbReference>
<reference evidence="1 2" key="1">
    <citation type="submission" date="2021-01" db="EMBL/GenBank/DDBJ databases">
        <title>Biogeographic distribution of Paracoccus.</title>
        <authorList>
            <person name="Hollensteiner J."/>
            <person name="Leineberger J."/>
            <person name="Brinkhoff T."/>
            <person name="Daniel R."/>
        </authorList>
    </citation>
    <scope>NUCLEOTIDE SEQUENCE [LARGE SCALE GENOMIC DNA]</scope>
    <source>
        <strain evidence="1 2">LMG25392</strain>
    </source>
</reference>
<gene>
    <name evidence="1" type="ORF">JHW45_05780</name>
</gene>
<dbReference type="PROSITE" id="PS51257">
    <property type="entry name" value="PROKAR_LIPOPROTEIN"/>
    <property type="match status" value="1"/>
</dbReference>
<evidence type="ECO:0000313" key="1">
    <source>
        <dbReference type="EMBL" id="WCR11871.1"/>
    </source>
</evidence>
<keyword evidence="2" id="KW-1185">Reference proteome</keyword>
<evidence type="ECO:0000313" key="2">
    <source>
        <dbReference type="Proteomes" id="UP001218412"/>
    </source>
</evidence>
<accession>A0ABY7T016</accession>
<evidence type="ECO:0008006" key="3">
    <source>
        <dbReference type="Google" id="ProtNLM"/>
    </source>
</evidence>